<dbReference type="InParanoid" id="L2GPF6"/>
<evidence type="ECO:0000256" key="7">
    <source>
        <dbReference type="ARBA" id="ARBA00022840"/>
    </source>
</evidence>
<keyword evidence="5" id="KW-0963">Cytoplasm</keyword>
<dbReference type="GO" id="GO:0005524">
    <property type="term" value="F:ATP binding"/>
    <property type="evidence" value="ECO:0007669"/>
    <property type="project" value="UniProtKB-KW"/>
</dbReference>
<dbReference type="InterPro" id="IPR027410">
    <property type="entry name" value="TCP-1-like_intermed_sf"/>
</dbReference>
<name>L2GPF6_VITCO</name>
<dbReference type="PANTHER" id="PTHR11353">
    <property type="entry name" value="CHAPERONIN"/>
    <property type="match status" value="1"/>
</dbReference>
<dbReference type="GO" id="GO:0140662">
    <property type="term" value="F:ATP-dependent protein folding chaperone"/>
    <property type="evidence" value="ECO:0007669"/>
    <property type="project" value="InterPro"/>
</dbReference>
<dbReference type="GO" id="GO:0005832">
    <property type="term" value="C:chaperonin-containing T-complex"/>
    <property type="evidence" value="ECO:0007669"/>
    <property type="project" value="EnsemblFungi"/>
</dbReference>
<sequence length="499" mass="55556">MVQYLFQPEKVLDCRSGISHIISNIEACTSVANSLSATFGPYGLDKLFYGKKLLLTNDGATILENMNFKHPIAKLLCSLSKSQDNEVGDGTTSVVLLTSAILNSLLSLVKEEFSTEIIRNVLKDMKRQCLERLENLKIEFSEENLIRLAETCLNSKNVRGDKSHFSRLLVDALSCDDDLYIDKVTGGSLSDSFLVPGIAFKKTFTYAGYEQQPKKILNPKICCLNIELEWKSERENAEIKIESVEEYQRVVDAEWKIITEKLDDIINSGANVVLSTMSIGDYATQYFARAGIFSAGRVHELPKIVKAFKGKISNSTKYIKLGTCELFEERQLGETRYNYFEGKNARSRTLILRGPGSEILEEVERAVHDAVCVIKTAIKHQNIVCGGGSVEMQLSKLCRDLSFKIGAEKMFVYRALSMAFEKIPSQLAANFGLDPVSVLQNLRQSHSTSNFTGVSLKGTEDMTKLGVLEPLEVKKNMVKAAFDAADTILSIDSTIINKK</sequence>
<dbReference type="SUPFAM" id="SSF54849">
    <property type="entry name" value="GroEL-intermediate domain like"/>
    <property type="match status" value="1"/>
</dbReference>
<dbReference type="EMBL" id="JH370130">
    <property type="protein sequence ID" value="ELA42711.1"/>
    <property type="molecule type" value="Genomic_DNA"/>
</dbReference>
<organism evidence="11 12">
    <name type="scientific">Vittaforma corneae (strain ATCC 50505)</name>
    <name type="common">Microsporidian parasite</name>
    <name type="synonym">Nosema corneum</name>
    <dbReference type="NCBI Taxonomy" id="993615"/>
    <lineage>
        <taxon>Eukaryota</taxon>
        <taxon>Fungi</taxon>
        <taxon>Fungi incertae sedis</taxon>
        <taxon>Microsporidia</taxon>
        <taxon>Nosematidae</taxon>
        <taxon>Vittaforma</taxon>
    </lineage>
</organism>
<accession>L2GPF6</accession>
<dbReference type="FunFam" id="3.50.7.10:FF:000006">
    <property type="entry name" value="T-complex protein 1 subunit eta"/>
    <property type="match status" value="1"/>
</dbReference>
<comment type="function">
    <text evidence="1">Molecular chaperone; assists the folding of proteins upon ATP hydrolysis.</text>
</comment>
<evidence type="ECO:0000256" key="6">
    <source>
        <dbReference type="ARBA" id="ARBA00022741"/>
    </source>
</evidence>
<dbReference type="OrthoDB" id="10248520at2759"/>
<dbReference type="STRING" id="993615.L2GPF6"/>
<dbReference type="PRINTS" id="PR00304">
    <property type="entry name" value="TCOMPLEXTCP1"/>
</dbReference>
<comment type="subunit">
    <text evidence="4">Component of the T-complex protein 1 (TCP1) complex.</text>
</comment>
<reference evidence="12" key="1">
    <citation type="submission" date="2011-05" db="EMBL/GenBank/DDBJ databases">
        <title>The genome sequence of Vittaforma corneae strain ATCC 50505.</title>
        <authorList>
            <consortium name="The Broad Institute Genome Sequencing Platform"/>
            <person name="Cuomo C."/>
            <person name="Didier E."/>
            <person name="Bowers L."/>
            <person name="Young S.K."/>
            <person name="Zeng Q."/>
            <person name="Gargeya S."/>
            <person name="Fitzgerald M."/>
            <person name="Haas B."/>
            <person name="Abouelleil A."/>
            <person name="Alvarado L."/>
            <person name="Arachchi H.M."/>
            <person name="Berlin A."/>
            <person name="Chapman S.B."/>
            <person name="Gearin G."/>
            <person name="Goldberg J."/>
            <person name="Griggs A."/>
            <person name="Gujja S."/>
            <person name="Hansen M."/>
            <person name="Heiman D."/>
            <person name="Howarth C."/>
            <person name="Larimer J."/>
            <person name="Lui A."/>
            <person name="MacDonald P.J.P."/>
            <person name="McCowen C."/>
            <person name="Montmayeur A."/>
            <person name="Murphy C."/>
            <person name="Neiman D."/>
            <person name="Pearson M."/>
            <person name="Priest M."/>
            <person name="Roberts A."/>
            <person name="Saif S."/>
            <person name="Shea T."/>
            <person name="Sisk P."/>
            <person name="Stolte C."/>
            <person name="Sykes S."/>
            <person name="Wortman J."/>
            <person name="Nusbaum C."/>
            <person name="Birren B."/>
        </authorList>
    </citation>
    <scope>NUCLEOTIDE SEQUENCE [LARGE SCALE GENOMIC DNA]</scope>
    <source>
        <strain evidence="12">ATCC 50505</strain>
    </source>
</reference>
<dbReference type="Gene3D" id="3.50.7.10">
    <property type="entry name" value="GroEL"/>
    <property type="match status" value="1"/>
</dbReference>
<evidence type="ECO:0000256" key="8">
    <source>
        <dbReference type="ARBA" id="ARBA00023186"/>
    </source>
</evidence>
<dbReference type="Gene3D" id="3.30.260.10">
    <property type="entry name" value="TCP-1-like chaperonin intermediate domain"/>
    <property type="match status" value="1"/>
</dbReference>
<dbReference type="Pfam" id="PF00118">
    <property type="entry name" value="Cpn60_TCP1"/>
    <property type="match status" value="1"/>
</dbReference>
<evidence type="ECO:0000313" key="11">
    <source>
        <dbReference type="EMBL" id="ELA42711.1"/>
    </source>
</evidence>
<proteinExistence type="inferred from homology"/>
<evidence type="ECO:0000256" key="10">
    <source>
        <dbReference type="RuleBase" id="RU004187"/>
    </source>
</evidence>
<dbReference type="InterPro" id="IPR002194">
    <property type="entry name" value="Chaperonin_TCP-1_CS"/>
</dbReference>
<dbReference type="GO" id="GO:0051082">
    <property type="term" value="F:unfolded protein binding"/>
    <property type="evidence" value="ECO:0007669"/>
    <property type="project" value="EnsemblFungi"/>
</dbReference>
<evidence type="ECO:0000256" key="2">
    <source>
        <dbReference type="ARBA" id="ARBA00004496"/>
    </source>
</evidence>
<dbReference type="VEuPathDB" id="MicrosporidiaDB:VICG_00026"/>
<dbReference type="InterPro" id="IPR027409">
    <property type="entry name" value="GroEL-like_apical_dom_sf"/>
</dbReference>
<dbReference type="InterPro" id="IPR017998">
    <property type="entry name" value="Chaperone_TCP-1"/>
</dbReference>
<dbReference type="PROSITE" id="PS00995">
    <property type="entry name" value="TCP1_3"/>
    <property type="match status" value="1"/>
</dbReference>
<keyword evidence="8 10" id="KW-0143">Chaperone</keyword>
<evidence type="ECO:0000256" key="5">
    <source>
        <dbReference type="ARBA" id="ARBA00022490"/>
    </source>
</evidence>
<evidence type="ECO:0000256" key="9">
    <source>
        <dbReference type="ARBA" id="ARBA00032221"/>
    </source>
</evidence>
<evidence type="ECO:0000313" key="12">
    <source>
        <dbReference type="Proteomes" id="UP000011082"/>
    </source>
</evidence>
<dbReference type="Proteomes" id="UP000011082">
    <property type="component" value="Unassembled WGS sequence"/>
</dbReference>
<gene>
    <name evidence="11" type="ORF">VICG_00026</name>
</gene>
<dbReference type="OMA" id="HRKGNTW"/>
<evidence type="ECO:0000256" key="1">
    <source>
        <dbReference type="ARBA" id="ARBA00002912"/>
    </source>
</evidence>
<evidence type="ECO:0000256" key="3">
    <source>
        <dbReference type="ARBA" id="ARBA00008020"/>
    </source>
</evidence>
<dbReference type="AlphaFoldDB" id="L2GPF6"/>
<protein>
    <recommendedName>
        <fullName evidence="9">CCT-eta</fullName>
    </recommendedName>
</protein>
<dbReference type="RefSeq" id="XP_007603479.1">
    <property type="nucleotide sequence ID" value="XM_007603417.1"/>
</dbReference>
<keyword evidence="7 10" id="KW-0067">ATP-binding</keyword>
<dbReference type="SUPFAM" id="SSF48592">
    <property type="entry name" value="GroEL equatorial domain-like"/>
    <property type="match status" value="1"/>
</dbReference>
<dbReference type="InterPro" id="IPR027413">
    <property type="entry name" value="GROEL-like_equatorial_sf"/>
</dbReference>
<dbReference type="InterPro" id="IPR002423">
    <property type="entry name" value="Cpn60/GroEL/TCP-1"/>
</dbReference>
<keyword evidence="12" id="KW-1185">Reference proteome</keyword>
<comment type="subcellular location">
    <subcellularLocation>
        <location evidence="2">Cytoplasm</location>
    </subcellularLocation>
</comment>
<keyword evidence="6 10" id="KW-0547">Nucleotide-binding</keyword>
<evidence type="ECO:0000256" key="4">
    <source>
        <dbReference type="ARBA" id="ARBA00011381"/>
    </source>
</evidence>
<comment type="similarity">
    <text evidence="3 10">Belongs to the TCP-1 chaperonin family.</text>
</comment>
<dbReference type="GO" id="GO:0016887">
    <property type="term" value="F:ATP hydrolysis activity"/>
    <property type="evidence" value="ECO:0007669"/>
    <property type="project" value="InterPro"/>
</dbReference>
<dbReference type="Gene3D" id="1.10.560.10">
    <property type="entry name" value="GroEL-like equatorial domain"/>
    <property type="match status" value="1"/>
</dbReference>
<dbReference type="HOGENOM" id="CLU_008891_7_1_1"/>
<dbReference type="FunCoup" id="L2GPF6">
    <property type="interactions" value="301"/>
</dbReference>
<dbReference type="GeneID" id="19880744"/>
<dbReference type="SUPFAM" id="SSF52029">
    <property type="entry name" value="GroEL apical domain-like"/>
    <property type="match status" value="1"/>
</dbReference>